<feature type="region of interest" description="Disordered" evidence="1">
    <location>
        <begin position="27"/>
        <end position="82"/>
    </location>
</feature>
<gene>
    <name evidence="2" type="ORF">AKJ37_04105</name>
</gene>
<protein>
    <submittedName>
        <fullName evidence="2">Uncharacterized protein</fullName>
    </submittedName>
</protein>
<dbReference type="EMBL" id="LHXR01000052">
    <property type="protein sequence ID" value="KXA96932.1"/>
    <property type="molecule type" value="Genomic_DNA"/>
</dbReference>
<feature type="compositionally biased region" description="Basic residues" evidence="1">
    <location>
        <begin position="27"/>
        <end position="36"/>
    </location>
</feature>
<evidence type="ECO:0000256" key="1">
    <source>
        <dbReference type="SAM" id="MobiDB-lite"/>
    </source>
</evidence>
<keyword evidence="3" id="KW-1185">Reference proteome</keyword>
<evidence type="ECO:0000313" key="2">
    <source>
        <dbReference type="EMBL" id="KXA96932.1"/>
    </source>
</evidence>
<proteinExistence type="predicted"/>
<organism evidence="2 3">
    <name type="scientific">candidate division MSBL1 archaeon SCGC-AAA259I09</name>
    <dbReference type="NCBI Taxonomy" id="1698267"/>
    <lineage>
        <taxon>Archaea</taxon>
        <taxon>Methanobacteriati</taxon>
        <taxon>Methanobacteriota</taxon>
        <taxon>candidate division MSBL1</taxon>
    </lineage>
</organism>
<evidence type="ECO:0000313" key="3">
    <source>
        <dbReference type="Proteomes" id="UP000070463"/>
    </source>
</evidence>
<sequence length="82" mass="9517">MPRFHPFPVNIKSNQYIYIYIYIHRAGRGGGRRKRRKEGEETRAVPGTDGVLNVKPKSRPWRESPYLSTNLQDHRANPNRGG</sequence>
<accession>A0A133URR0</accession>
<name>A0A133URR0_9EURY</name>
<dbReference type="Proteomes" id="UP000070463">
    <property type="component" value="Unassembled WGS sequence"/>
</dbReference>
<reference evidence="2 3" key="1">
    <citation type="journal article" date="2016" name="Sci. Rep.">
        <title>Metabolic traits of an uncultured archaeal lineage -MSBL1- from brine pools of the Red Sea.</title>
        <authorList>
            <person name="Mwirichia R."/>
            <person name="Alam I."/>
            <person name="Rashid M."/>
            <person name="Vinu M."/>
            <person name="Ba-Alawi W."/>
            <person name="Anthony Kamau A."/>
            <person name="Kamanda Ngugi D."/>
            <person name="Goker M."/>
            <person name="Klenk H.P."/>
            <person name="Bajic V."/>
            <person name="Stingl U."/>
        </authorList>
    </citation>
    <scope>NUCLEOTIDE SEQUENCE [LARGE SCALE GENOMIC DNA]</scope>
    <source>
        <strain evidence="2">SCGC-AAA259I09</strain>
    </source>
</reference>
<dbReference type="AlphaFoldDB" id="A0A133URR0"/>
<comment type="caution">
    <text evidence="2">The sequence shown here is derived from an EMBL/GenBank/DDBJ whole genome shotgun (WGS) entry which is preliminary data.</text>
</comment>